<sequence>MTNIHKSLRNIASCPAGTARPLSVTRRHEPFFQLRGGKFCRFFP</sequence>
<dbReference type="AlphaFoldDB" id="A0A1K1LDA7"/>
<reference evidence="2" key="1">
    <citation type="submission" date="2016-10" db="EMBL/GenBank/DDBJ databases">
        <authorList>
            <person name="Wegmann U."/>
        </authorList>
    </citation>
    <scope>NUCLEOTIDE SEQUENCE [LARGE SCALE GENOMIC DNA]</scope>
</reference>
<organism evidence="1 2">
    <name type="scientific">Desulfovibrio piger</name>
    <dbReference type="NCBI Taxonomy" id="901"/>
    <lineage>
        <taxon>Bacteria</taxon>
        <taxon>Pseudomonadati</taxon>
        <taxon>Thermodesulfobacteriota</taxon>
        <taxon>Desulfovibrionia</taxon>
        <taxon>Desulfovibrionales</taxon>
        <taxon>Desulfovibrionaceae</taxon>
        <taxon>Desulfovibrio</taxon>
    </lineage>
</organism>
<dbReference type="Proteomes" id="UP000186323">
    <property type="component" value="Chromosome I"/>
</dbReference>
<dbReference type="EMBL" id="LT630450">
    <property type="protein sequence ID" value="SFV72699.1"/>
    <property type="molecule type" value="Genomic_DNA"/>
</dbReference>
<evidence type="ECO:0000313" key="1">
    <source>
        <dbReference type="EMBL" id="SFV72699.1"/>
    </source>
</evidence>
<name>A0A1K1LDA7_9BACT</name>
<gene>
    <name evidence="1" type="ORF">DESPIGER_0827</name>
</gene>
<proteinExistence type="predicted"/>
<dbReference type="KEGG" id="dpg:DESPIGER_0827"/>
<protein>
    <submittedName>
        <fullName evidence="1">Uncharacterized protein</fullName>
    </submittedName>
</protein>
<keyword evidence="2" id="KW-1185">Reference proteome</keyword>
<accession>A0A1K1LDA7</accession>
<evidence type="ECO:0000313" key="2">
    <source>
        <dbReference type="Proteomes" id="UP000186323"/>
    </source>
</evidence>